<dbReference type="PANTHER" id="PTHR43591">
    <property type="entry name" value="METHYLTRANSFERASE"/>
    <property type="match status" value="1"/>
</dbReference>
<organism evidence="2 3">
    <name type="scientific">Acrodontium crateriforme</name>
    <dbReference type="NCBI Taxonomy" id="150365"/>
    <lineage>
        <taxon>Eukaryota</taxon>
        <taxon>Fungi</taxon>
        <taxon>Dikarya</taxon>
        <taxon>Ascomycota</taxon>
        <taxon>Pezizomycotina</taxon>
        <taxon>Dothideomycetes</taxon>
        <taxon>Dothideomycetidae</taxon>
        <taxon>Mycosphaerellales</taxon>
        <taxon>Teratosphaeriaceae</taxon>
        <taxon>Acrodontium</taxon>
    </lineage>
</organism>
<dbReference type="Pfam" id="PF13847">
    <property type="entry name" value="Methyltransf_31"/>
    <property type="match status" value="1"/>
</dbReference>
<protein>
    <recommendedName>
        <fullName evidence="1">Methyltransferase domain-containing protein</fullName>
    </recommendedName>
</protein>
<dbReference type="CDD" id="cd02440">
    <property type="entry name" value="AdoMet_MTases"/>
    <property type="match status" value="1"/>
</dbReference>
<keyword evidence="3" id="KW-1185">Reference proteome</keyword>
<dbReference type="Proteomes" id="UP001303373">
    <property type="component" value="Chromosome 2"/>
</dbReference>
<proteinExistence type="predicted"/>
<dbReference type="InterPro" id="IPR029063">
    <property type="entry name" value="SAM-dependent_MTases_sf"/>
</dbReference>
<dbReference type="GO" id="GO:0008168">
    <property type="term" value="F:methyltransferase activity"/>
    <property type="evidence" value="ECO:0007669"/>
    <property type="project" value="TreeGrafter"/>
</dbReference>
<dbReference type="InterPro" id="IPR025714">
    <property type="entry name" value="Methyltranfer_dom"/>
</dbReference>
<evidence type="ECO:0000313" key="2">
    <source>
        <dbReference type="EMBL" id="WPG99066.1"/>
    </source>
</evidence>
<dbReference type="AlphaFoldDB" id="A0AAQ3LZR8"/>
<dbReference type="PANTHER" id="PTHR43591:SF24">
    <property type="entry name" value="2-METHOXY-6-POLYPRENYL-1,4-BENZOQUINOL METHYLASE, MITOCHONDRIAL"/>
    <property type="match status" value="1"/>
</dbReference>
<reference evidence="2 3" key="1">
    <citation type="submission" date="2023-11" db="EMBL/GenBank/DDBJ databases">
        <title>An acidophilic fungus is an integral part of prey digestion in a carnivorous sundew plant.</title>
        <authorList>
            <person name="Tsai I.J."/>
        </authorList>
    </citation>
    <scope>NUCLEOTIDE SEQUENCE [LARGE SCALE GENOMIC DNA]</scope>
    <source>
        <strain evidence="2">169a</strain>
    </source>
</reference>
<evidence type="ECO:0000259" key="1">
    <source>
        <dbReference type="Pfam" id="PF13847"/>
    </source>
</evidence>
<dbReference type="SUPFAM" id="SSF53335">
    <property type="entry name" value="S-adenosyl-L-methionine-dependent methyltransferases"/>
    <property type="match status" value="1"/>
</dbReference>
<sequence length="280" mass="30435">MTANPQAPGHNDYVPGYAHIKHHEWRTAENSAGYLIPVVQSKVEENAAIKLLDVGAGPGTITVSLAKYMPEGQLIATDLSDAVLEKAAVFAEQAGVKNIEFQAADIYALPFPDNTFDIVHAHQVLTHLDAPVAALKEMLRVAKPGGVIATRESDLRMWNFHPQVPGVVRFHETMLATHAAGGGATDAGVRLVSWAMKAGAKRESITASMGTWCYSTPGERRVWGGTMAERARNGEFRKKALQVGIATDDEFEFMAKGWDEWIATEDACLGCMHGEILVRK</sequence>
<feature type="domain" description="Methyltransferase" evidence="1">
    <location>
        <begin position="47"/>
        <end position="155"/>
    </location>
</feature>
<dbReference type="Gene3D" id="3.40.50.150">
    <property type="entry name" value="Vaccinia Virus protein VP39"/>
    <property type="match status" value="1"/>
</dbReference>
<gene>
    <name evidence="2" type="ORF">R9X50_00187100</name>
</gene>
<dbReference type="EMBL" id="CP138581">
    <property type="protein sequence ID" value="WPG99066.1"/>
    <property type="molecule type" value="Genomic_DNA"/>
</dbReference>
<evidence type="ECO:0000313" key="3">
    <source>
        <dbReference type="Proteomes" id="UP001303373"/>
    </source>
</evidence>
<name>A0AAQ3LZR8_9PEZI</name>
<accession>A0AAQ3LZR8</accession>